<feature type="compositionally biased region" description="Polar residues" evidence="3">
    <location>
        <begin position="186"/>
        <end position="203"/>
    </location>
</feature>
<dbReference type="EMBL" id="JAVFKY010000004">
    <property type="protein sequence ID" value="KAK5577081.1"/>
    <property type="molecule type" value="Genomic_DNA"/>
</dbReference>
<evidence type="ECO:0000256" key="2">
    <source>
        <dbReference type="ARBA" id="ARBA00023242"/>
    </source>
</evidence>
<protein>
    <recommendedName>
        <fullName evidence="6">THO complex subunit 7 homolog</fullName>
    </recommendedName>
</protein>
<keyword evidence="5" id="KW-1185">Reference proteome</keyword>
<evidence type="ECO:0000313" key="5">
    <source>
        <dbReference type="Proteomes" id="UP001344447"/>
    </source>
</evidence>
<organism evidence="4 5">
    <name type="scientific">Dictyostelium firmibasis</name>
    <dbReference type="NCBI Taxonomy" id="79012"/>
    <lineage>
        <taxon>Eukaryota</taxon>
        <taxon>Amoebozoa</taxon>
        <taxon>Evosea</taxon>
        <taxon>Eumycetozoa</taxon>
        <taxon>Dictyostelia</taxon>
        <taxon>Dictyosteliales</taxon>
        <taxon>Dictyosteliaceae</taxon>
        <taxon>Dictyostelium</taxon>
    </lineage>
</organism>
<evidence type="ECO:0000256" key="3">
    <source>
        <dbReference type="SAM" id="MobiDB-lite"/>
    </source>
</evidence>
<dbReference type="Pfam" id="PF05615">
    <property type="entry name" value="THOC7"/>
    <property type="match status" value="1"/>
</dbReference>
<feature type="region of interest" description="Disordered" evidence="3">
    <location>
        <begin position="129"/>
        <end position="156"/>
    </location>
</feature>
<keyword evidence="2" id="KW-0539">Nucleus</keyword>
<feature type="region of interest" description="Disordered" evidence="3">
    <location>
        <begin position="180"/>
        <end position="203"/>
    </location>
</feature>
<evidence type="ECO:0000313" key="4">
    <source>
        <dbReference type="EMBL" id="KAK5577081.1"/>
    </source>
</evidence>
<evidence type="ECO:0000256" key="1">
    <source>
        <dbReference type="ARBA" id="ARBA00004123"/>
    </source>
</evidence>
<evidence type="ECO:0008006" key="6">
    <source>
        <dbReference type="Google" id="ProtNLM"/>
    </source>
</evidence>
<dbReference type="AlphaFoldDB" id="A0AAN7YPN7"/>
<gene>
    <name evidence="4" type="ORF">RB653_002019</name>
</gene>
<dbReference type="GO" id="GO:0000445">
    <property type="term" value="C:THO complex part of transcription export complex"/>
    <property type="evidence" value="ECO:0007669"/>
    <property type="project" value="InterPro"/>
</dbReference>
<dbReference type="Proteomes" id="UP001344447">
    <property type="component" value="Unassembled WGS sequence"/>
</dbReference>
<reference evidence="4 5" key="1">
    <citation type="submission" date="2023-11" db="EMBL/GenBank/DDBJ databases">
        <title>Dfirmibasis_genome.</title>
        <authorList>
            <person name="Edelbroek B."/>
            <person name="Kjellin J."/>
            <person name="Jerlstrom-Hultqvist J."/>
            <person name="Soderbom F."/>
        </authorList>
    </citation>
    <scope>NUCLEOTIDE SEQUENCE [LARGE SCALE GENOMIC DNA]</scope>
    <source>
        <strain evidence="4 5">TNS-C-14</strain>
    </source>
</reference>
<dbReference type="GO" id="GO:0006397">
    <property type="term" value="P:mRNA processing"/>
    <property type="evidence" value="ECO:0007669"/>
    <property type="project" value="InterPro"/>
</dbReference>
<comment type="subcellular location">
    <subcellularLocation>
        <location evidence="1">Nucleus</location>
    </subcellularLocation>
</comment>
<feature type="compositionally biased region" description="Basic and acidic residues" evidence="3">
    <location>
        <begin position="129"/>
        <end position="146"/>
    </location>
</feature>
<sequence length="203" mass="23882">MEDEEESIIRNRIVYKDFVIKKVFKKYLQFINATTGNSEESSADLQSLCTQLINEFGHLELSVQKAQTISETCSDETLYYQQLSKQREIEIENEKKEIAILKETLDYEKKQRQYKEQYLALYKAINEKPSTEQTEKEIEKSQKELNEITDQTNKTTSKLELRSKQFQLLLHTLNELEKNLDESLPYTENNTTNTDQSNTPMES</sequence>
<name>A0AAN7YPN7_9MYCE</name>
<proteinExistence type="predicted"/>
<accession>A0AAN7YPN7</accession>
<comment type="caution">
    <text evidence="4">The sequence shown here is derived from an EMBL/GenBank/DDBJ whole genome shotgun (WGS) entry which is preliminary data.</text>
</comment>
<dbReference type="InterPro" id="IPR008501">
    <property type="entry name" value="THOC7/Mft1"/>
</dbReference>